<evidence type="ECO:0000313" key="3">
    <source>
        <dbReference type="Proteomes" id="UP000507470"/>
    </source>
</evidence>
<protein>
    <submittedName>
        <fullName evidence="2">Uncharacterized protein</fullName>
    </submittedName>
</protein>
<gene>
    <name evidence="2" type="ORF">MCOR_224</name>
</gene>
<name>A0A6J7ZUX3_MYTCO</name>
<keyword evidence="3" id="KW-1185">Reference proteome</keyword>
<evidence type="ECO:0000256" key="1">
    <source>
        <dbReference type="SAM" id="MobiDB-lite"/>
    </source>
</evidence>
<dbReference type="AlphaFoldDB" id="A0A6J7ZUX3"/>
<dbReference type="Proteomes" id="UP000507470">
    <property type="component" value="Unassembled WGS sequence"/>
</dbReference>
<feature type="region of interest" description="Disordered" evidence="1">
    <location>
        <begin position="129"/>
        <end position="150"/>
    </location>
</feature>
<sequence length="150" mass="17209">MVLQDPENAPKDLQQIHTKNITTKKQTSHAAKANIADEVLHILSMVNNHDFVKEVVYTQDNNVRRSTVGNGIYELFGNFKKHKIQHSKWHSISQIEKEVLYRKLATDKKFSDNMLRAANGFAIPKVKRLAKKPGQRHRPKSAAVRTNPKF</sequence>
<organism evidence="2 3">
    <name type="scientific">Mytilus coruscus</name>
    <name type="common">Sea mussel</name>
    <dbReference type="NCBI Taxonomy" id="42192"/>
    <lineage>
        <taxon>Eukaryota</taxon>
        <taxon>Metazoa</taxon>
        <taxon>Spiralia</taxon>
        <taxon>Lophotrochozoa</taxon>
        <taxon>Mollusca</taxon>
        <taxon>Bivalvia</taxon>
        <taxon>Autobranchia</taxon>
        <taxon>Pteriomorphia</taxon>
        <taxon>Mytilida</taxon>
        <taxon>Mytiloidea</taxon>
        <taxon>Mytilidae</taxon>
        <taxon>Mytilinae</taxon>
        <taxon>Mytilus</taxon>
    </lineage>
</organism>
<accession>A0A6J7ZUX3</accession>
<evidence type="ECO:0000313" key="2">
    <source>
        <dbReference type="EMBL" id="CAC5355560.1"/>
    </source>
</evidence>
<proteinExistence type="predicted"/>
<feature type="compositionally biased region" description="Basic residues" evidence="1">
    <location>
        <begin position="129"/>
        <end position="140"/>
    </location>
</feature>
<reference evidence="2 3" key="1">
    <citation type="submission" date="2020-06" db="EMBL/GenBank/DDBJ databases">
        <authorList>
            <person name="Li R."/>
            <person name="Bekaert M."/>
        </authorList>
    </citation>
    <scope>NUCLEOTIDE SEQUENCE [LARGE SCALE GENOMIC DNA]</scope>
    <source>
        <strain evidence="3">wild</strain>
    </source>
</reference>
<dbReference type="EMBL" id="CACVKT020000060">
    <property type="protein sequence ID" value="CAC5355560.1"/>
    <property type="molecule type" value="Genomic_DNA"/>
</dbReference>